<reference evidence="1 2" key="2">
    <citation type="journal article" date="2012" name="Stand. Genomic Sci.">
        <title>Complete genome sequence of the sulfate-reducing firmicute Desulfotomaculum ruminis type strain (DL(T)).</title>
        <authorList>
            <person name="Spring S."/>
            <person name="Visser M."/>
            <person name="Lu M."/>
            <person name="Copeland A."/>
            <person name="Lapidus A."/>
            <person name="Lucas S."/>
            <person name="Cheng J.F."/>
            <person name="Han C."/>
            <person name="Tapia R."/>
            <person name="Goodwin L.A."/>
            <person name="Pitluck S."/>
            <person name="Ivanova N."/>
            <person name="Land M."/>
            <person name="Hauser L."/>
            <person name="Larimer F."/>
            <person name="Rohde M."/>
            <person name="Goker M."/>
            <person name="Detter J.C."/>
            <person name="Kyrpides N.C."/>
            <person name="Woyke T."/>
            <person name="Schaap P.J."/>
            <person name="Plugge C.M."/>
            <person name="Muyzer G."/>
            <person name="Kuever J."/>
            <person name="Pereira I.A."/>
            <person name="Parshina S.N."/>
            <person name="Bernier-Latmani R."/>
            <person name="Stams A.J."/>
            <person name="Klenk H.P."/>
        </authorList>
    </citation>
    <scope>NUCLEOTIDE SEQUENCE [LARGE SCALE GENOMIC DNA]</scope>
    <source>
        <strain evidence="2">ATCC 23193 / DSM 2154 / NCIB 8452 / DL</strain>
    </source>
</reference>
<reference evidence="2" key="1">
    <citation type="submission" date="2011-05" db="EMBL/GenBank/DDBJ databases">
        <title>Complete sequence of Desulfotomaculum ruminis DSM 2154.</title>
        <authorList>
            <person name="Lucas S."/>
            <person name="Copeland A."/>
            <person name="Lapidus A."/>
            <person name="Cheng J.-F."/>
            <person name="Goodwin L."/>
            <person name="Pitluck S."/>
            <person name="Lu M."/>
            <person name="Detter J.C."/>
            <person name="Han C."/>
            <person name="Tapia R."/>
            <person name="Land M."/>
            <person name="Hauser L."/>
            <person name="Kyrpides N."/>
            <person name="Ivanova N."/>
            <person name="Mikhailova N."/>
            <person name="Pagani I."/>
            <person name="Stams A.J.M."/>
            <person name="Plugge C.M."/>
            <person name="Muyzer G."/>
            <person name="Kuever J."/>
            <person name="Parshina S.N."/>
            <person name="Ivanova A.E."/>
            <person name="Nazina T.N."/>
            <person name="Brambilla E."/>
            <person name="Spring S."/>
            <person name="Klenk H.-P."/>
            <person name="Woyke T."/>
        </authorList>
    </citation>
    <scope>NUCLEOTIDE SEQUENCE [LARGE SCALE GENOMIC DNA]</scope>
    <source>
        <strain evidence="2">ATCC 23193 / DSM 2154 / NCIB 8452 / DL</strain>
    </source>
</reference>
<keyword evidence="2" id="KW-1185">Reference proteome</keyword>
<evidence type="ECO:0000313" key="2">
    <source>
        <dbReference type="Proteomes" id="UP000009234"/>
    </source>
</evidence>
<accession>F6DKY9</accession>
<dbReference type="Proteomes" id="UP000009234">
    <property type="component" value="Chromosome"/>
</dbReference>
<organism evidence="1 2">
    <name type="scientific">Desulforamulus ruminis (strain ATCC 23193 / DSM 2154 / NCIMB 8452 / DL)</name>
    <name type="common">Desulfotomaculum ruminis</name>
    <dbReference type="NCBI Taxonomy" id="696281"/>
    <lineage>
        <taxon>Bacteria</taxon>
        <taxon>Bacillati</taxon>
        <taxon>Bacillota</taxon>
        <taxon>Clostridia</taxon>
        <taxon>Eubacteriales</taxon>
        <taxon>Peptococcaceae</taxon>
        <taxon>Desulforamulus</taxon>
    </lineage>
</organism>
<evidence type="ECO:0000313" key="1">
    <source>
        <dbReference type="EMBL" id="AEG61621.1"/>
    </source>
</evidence>
<dbReference type="AlphaFoldDB" id="F6DKY9"/>
<sequence>MRSYLFPAFTMESEDFERALPMALKFSKSHNIPCRVLKEGDLYAICFRDKAIARGIVYGHLHEKELDKNFGKYAIADTVYLREEDFERGLCCDQQE</sequence>
<dbReference type="KEGG" id="dru:Desru_3418"/>
<dbReference type="OrthoDB" id="1787059at2"/>
<gene>
    <name evidence="1" type="ordered locus">Desru_3418</name>
</gene>
<name>F6DKY9_DESRL</name>
<dbReference type="HOGENOM" id="CLU_2355197_0_0_9"/>
<dbReference type="EMBL" id="CP002780">
    <property type="protein sequence ID" value="AEG61621.1"/>
    <property type="molecule type" value="Genomic_DNA"/>
</dbReference>
<dbReference type="RefSeq" id="WP_013843367.1">
    <property type="nucleotide sequence ID" value="NC_015589.1"/>
</dbReference>
<proteinExistence type="predicted"/>
<protein>
    <submittedName>
        <fullName evidence="1">Uncharacterized protein</fullName>
    </submittedName>
</protein>